<dbReference type="Pfam" id="PF00171">
    <property type="entry name" value="Aldedh"/>
    <property type="match status" value="1"/>
</dbReference>
<evidence type="ECO:0000256" key="4">
    <source>
        <dbReference type="SAM" id="Phobius"/>
    </source>
</evidence>
<dbReference type="InterPro" id="IPR015590">
    <property type="entry name" value="Aldehyde_DH_dom"/>
</dbReference>
<evidence type="ECO:0000256" key="3">
    <source>
        <dbReference type="PIRNR" id="PIRNR036492"/>
    </source>
</evidence>
<evidence type="ECO:0000313" key="6">
    <source>
        <dbReference type="EMBL" id="KAJ3644730.1"/>
    </source>
</evidence>
<keyword evidence="2 3" id="KW-0560">Oxidoreductase</keyword>
<accession>A0AA38HW33</accession>
<evidence type="ECO:0000313" key="7">
    <source>
        <dbReference type="Proteomes" id="UP001168821"/>
    </source>
</evidence>
<dbReference type="PANTHER" id="PTHR43570:SF16">
    <property type="entry name" value="ALDEHYDE DEHYDROGENASE TYPE III, ISOFORM Q"/>
    <property type="match status" value="1"/>
</dbReference>
<dbReference type="Gene3D" id="3.40.309.10">
    <property type="entry name" value="Aldehyde Dehydrogenase, Chain A, domain 2"/>
    <property type="match status" value="1"/>
</dbReference>
<dbReference type="PANTHER" id="PTHR43570">
    <property type="entry name" value="ALDEHYDE DEHYDROGENASE"/>
    <property type="match status" value="1"/>
</dbReference>
<sequence>MLQDLNPVDVVATARRTFNSGTTRNLHQRKKSLRSLVNFFQEQEDAIIECVFADSRKNREETRLEIYAAISHIQHLIDNVGKWVSGENVRKRWVNTLDKIYVHSKPYGVVLLMPCWNKPILSLLPLAGAIAAGNCVVIKPAHNGHHFGKFLATVLPSYLDPECYPIFCEKNDCVDKLLEEKFDYIYFTGTASVGRIIHRAANKYLTPISLQLGGKNPVYIDSSADLEQAAARIIRGKCFNSGQTCSCPDYVLCSKPITERFVEHAKTAIERFYPDSQHCPIVNDHQLQRLSNLLKGLDIALGGGVDFTQRTMQPTVAVNVSPDHPIMEEEILGPILPIVTVNSTEEAVNCINRREKPLVIYLFSKKSSVKRFFIENTTSEAVTVNDTIVESLPYGGLGSSAMGRFDSFDTNKKIGPDKNTWGIVERVNELRYPRPTKPKTDLAKFLLKNRRRPSWVLVVTSIVVLLALGASFKLDLWS</sequence>
<keyword evidence="7" id="KW-1185">Reference proteome</keyword>
<dbReference type="GO" id="GO:0005737">
    <property type="term" value="C:cytoplasm"/>
    <property type="evidence" value="ECO:0007669"/>
    <property type="project" value="TreeGrafter"/>
</dbReference>
<feature type="domain" description="Aldehyde dehydrogenase" evidence="5">
    <location>
        <begin position="10"/>
        <end position="407"/>
    </location>
</feature>
<organism evidence="6 7">
    <name type="scientific">Zophobas morio</name>
    <dbReference type="NCBI Taxonomy" id="2755281"/>
    <lineage>
        <taxon>Eukaryota</taxon>
        <taxon>Metazoa</taxon>
        <taxon>Ecdysozoa</taxon>
        <taxon>Arthropoda</taxon>
        <taxon>Hexapoda</taxon>
        <taxon>Insecta</taxon>
        <taxon>Pterygota</taxon>
        <taxon>Neoptera</taxon>
        <taxon>Endopterygota</taxon>
        <taxon>Coleoptera</taxon>
        <taxon>Polyphaga</taxon>
        <taxon>Cucujiformia</taxon>
        <taxon>Tenebrionidae</taxon>
        <taxon>Zophobas</taxon>
    </lineage>
</organism>
<keyword evidence="4" id="KW-0472">Membrane</keyword>
<dbReference type="GO" id="GO:0006081">
    <property type="term" value="P:aldehyde metabolic process"/>
    <property type="evidence" value="ECO:0007669"/>
    <property type="project" value="InterPro"/>
</dbReference>
<dbReference type="EMBL" id="JALNTZ010000007">
    <property type="protein sequence ID" value="KAJ3644730.1"/>
    <property type="molecule type" value="Genomic_DNA"/>
</dbReference>
<comment type="similarity">
    <text evidence="1 3">Belongs to the aldehyde dehydrogenase family.</text>
</comment>
<dbReference type="Proteomes" id="UP001168821">
    <property type="component" value="Unassembled WGS sequence"/>
</dbReference>
<dbReference type="GO" id="GO:0004029">
    <property type="term" value="F:aldehyde dehydrogenase (NAD+) activity"/>
    <property type="evidence" value="ECO:0007669"/>
    <property type="project" value="TreeGrafter"/>
</dbReference>
<proteinExistence type="inferred from homology"/>
<dbReference type="AlphaFoldDB" id="A0AA38HW33"/>
<dbReference type="PIRSF" id="PIRSF036492">
    <property type="entry name" value="ALDH"/>
    <property type="match status" value="1"/>
</dbReference>
<dbReference type="InterPro" id="IPR016162">
    <property type="entry name" value="Ald_DH_N"/>
</dbReference>
<evidence type="ECO:0000256" key="2">
    <source>
        <dbReference type="ARBA" id="ARBA00023002"/>
    </source>
</evidence>
<name>A0AA38HW33_9CUCU</name>
<keyword evidence="4" id="KW-0812">Transmembrane</keyword>
<dbReference type="InterPro" id="IPR016161">
    <property type="entry name" value="Ald_DH/histidinol_DH"/>
</dbReference>
<comment type="caution">
    <text evidence="6">The sequence shown here is derived from an EMBL/GenBank/DDBJ whole genome shotgun (WGS) entry which is preliminary data.</text>
</comment>
<dbReference type="InterPro" id="IPR016163">
    <property type="entry name" value="Ald_DH_C"/>
</dbReference>
<reference evidence="6" key="1">
    <citation type="journal article" date="2023" name="G3 (Bethesda)">
        <title>Whole genome assemblies of Zophobas morio and Tenebrio molitor.</title>
        <authorList>
            <person name="Kaur S."/>
            <person name="Stinson S.A."/>
            <person name="diCenzo G.C."/>
        </authorList>
    </citation>
    <scope>NUCLEOTIDE SEQUENCE</scope>
    <source>
        <strain evidence="6">QUZm001</strain>
    </source>
</reference>
<gene>
    <name evidence="6" type="ORF">Zmor_022438</name>
</gene>
<dbReference type="Gene3D" id="3.40.605.10">
    <property type="entry name" value="Aldehyde Dehydrogenase, Chain A, domain 1"/>
    <property type="match status" value="1"/>
</dbReference>
<dbReference type="SUPFAM" id="SSF53720">
    <property type="entry name" value="ALDH-like"/>
    <property type="match status" value="1"/>
</dbReference>
<dbReference type="FunFam" id="3.40.309.10:FF:000003">
    <property type="entry name" value="Aldehyde dehydrogenase"/>
    <property type="match status" value="1"/>
</dbReference>
<evidence type="ECO:0000259" key="5">
    <source>
        <dbReference type="Pfam" id="PF00171"/>
    </source>
</evidence>
<protein>
    <recommendedName>
        <fullName evidence="3">Aldehyde dehydrogenase</fullName>
    </recommendedName>
</protein>
<keyword evidence="4" id="KW-1133">Transmembrane helix</keyword>
<evidence type="ECO:0000256" key="1">
    <source>
        <dbReference type="ARBA" id="ARBA00009986"/>
    </source>
</evidence>
<dbReference type="InterPro" id="IPR012394">
    <property type="entry name" value="Aldehyde_DH_NAD(P)"/>
</dbReference>
<feature type="transmembrane region" description="Helical" evidence="4">
    <location>
        <begin position="454"/>
        <end position="472"/>
    </location>
</feature>